<name>A0A5J4TCZ6_9EUKA</name>
<protein>
    <submittedName>
        <fullName evidence="2">Uncharacterized protein</fullName>
    </submittedName>
</protein>
<reference evidence="2 3" key="1">
    <citation type="submission" date="2019-03" db="EMBL/GenBank/DDBJ databases">
        <title>Single cell metagenomics reveals metabolic interactions within the superorganism composed of flagellate Streblomastix strix and complex community of Bacteroidetes bacteria on its surface.</title>
        <authorList>
            <person name="Treitli S.C."/>
            <person name="Kolisko M."/>
            <person name="Husnik F."/>
            <person name="Keeling P."/>
            <person name="Hampl V."/>
        </authorList>
    </citation>
    <scope>NUCLEOTIDE SEQUENCE [LARGE SCALE GENOMIC DNA]</scope>
    <source>
        <strain evidence="2">ST1C</strain>
    </source>
</reference>
<dbReference type="Proteomes" id="UP000324800">
    <property type="component" value="Unassembled WGS sequence"/>
</dbReference>
<proteinExistence type="predicted"/>
<feature type="region of interest" description="Disordered" evidence="1">
    <location>
        <begin position="24"/>
        <end position="55"/>
    </location>
</feature>
<comment type="caution">
    <text evidence="2">The sequence shown here is derived from an EMBL/GenBank/DDBJ whole genome shotgun (WGS) entry which is preliminary data.</text>
</comment>
<feature type="non-terminal residue" evidence="2">
    <location>
        <position position="1"/>
    </location>
</feature>
<sequence>VHAQNQIGLQEDGHDTANYRMIDSQQDEEMANKENEGRDEWKYNSFNGRNDMLLL</sequence>
<accession>A0A5J4TCZ6</accession>
<dbReference type="EMBL" id="SNRW01034254">
    <property type="protein sequence ID" value="KAA6355663.1"/>
    <property type="molecule type" value="Genomic_DNA"/>
</dbReference>
<evidence type="ECO:0000313" key="3">
    <source>
        <dbReference type="Proteomes" id="UP000324800"/>
    </source>
</evidence>
<gene>
    <name evidence="2" type="ORF">EZS28_048810</name>
</gene>
<organism evidence="2 3">
    <name type="scientific">Streblomastix strix</name>
    <dbReference type="NCBI Taxonomy" id="222440"/>
    <lineage>
        <taxon>Eukaryota</taxon>
        <taxon>Metamonada</taxon>
        <taxon>Preaxostyla</taxon>
        <taxon>Oxymonadida</taxon>
        <taxon>Streblomastigidae</taxon>
        <taxon>Streblomastix</taxon>
    </lineage>
</organism>
<dbReference type="AlphaFoldDB" id="A0A5J4TCZ6"/>
<evidence type="ECO:0000256" key="1">
    <source>
        <dbReference type="SAM" id="MobiDB-lite"/>
    </source>
</evidence>
<feature type="compositionally biased region" description="Basic and acidic residues" evidence="1">
    <location>
        <begin position="30"/>
        <end position="42"/>
    </location>
</feature>
<evidence type="ECO:0000313" key="2">
    <source>
        <dbReference type="EMBL" id="KAA6355663.1"/>
    </source>
</evidence>